<organism evidence="1 2">
    <name type="scientific">Kickxella alabastrina</name>
    <dbReference type="NCBI Taxonomy" id="61397"/>
    <lineage>
        <taxon>Eukaryota</taxon>
        <taxon>Fungi</taxon>
        <taxon>Fungi incertae sedis</taxon>
        <taxon>Zoopagomycota</taxon>
        <taxon>Kickxellomycotina</taxon>
        <taxon>Kickxellomycetes</taxon>
        <taxon>Kickxellales</taxon>
        <taxon>Kickxellaceae</taxon>
        <taxon>Kickxella</taxon>
    </lineage>
</organism>
<evidence type="ECO:0000313" key="2">
    <source>
        <dbReference type="Proteomes" id="UP001150581"/>
    </source>
</evidence>
<dbReference type="Proteomes" id="UP001150581">
    <property type="component" value="Unassembled WGS sequence"/>
</dbReference>
<comment type="caution">
    <text evidence="1">The sequence shown here is derived from an EMBL/GenBank/DDBJ whole genome shotgun (WGS) entry which is preliminary data.</text>
</comment>
<dbReference type="EMBL" id="JANBPG010000056">
    <property type="protein sequence ID" value="KAJ1900860.1"/>
    <property type="molecule type" value="Genomic_DNA"/>
</dbReference>
<protein>
    <submittedName>
        <fullName evidence="1">Uncharacterized protein</fullName>
    </submittedName>
</protein>
<name>A0ACC1ITX5_9FUNG</name>
<accession>A0ACC1ITX5</accession>
<reference evidence="1" key="1">
    <citation type="submission" date="2022-07" db="EMBL/GenBank/DDBJ databases">
        <title>Phylogenomic reconstructions and comparative analyses of Kickxellomycotina fungi.</title>
        <authorList>
            <person name="Reynolds N.K."/>
            <person name="Stajich J.E."/>
            <person name="Barry K."/>
            <person name="Grigoriev I.V."/>
            <person name="Crous P."/>
            <person name="Smith M.E."/>
        </authorList>
    </citation>
    <scope>NUCLEOTIDE SEQUENCE</scope>
    <source>
        <strain evidence="1">Benny 63K</strain>
    </source>
</reference>
<keyword evidence="2" id="KW-1185">Reference proteome</keyword>
<gene>
    <name evidence="1" type="ORF">LPJ66_001186</name>
</gene>
<sequence>MVHSIFISVFIAAATTMMTATAAPDGGGYGYGYNNNGGGYRNDNYGYEERCCYHRKAPEITVHVIRPPPTFIYDVTQTACYTEHHDCYNCPYVCGPTCIPQGEVLAPCNTGREIVINKKARKSKQHQY</sequence>
<evidence type="ECO:0000313" key="1">
    <source>
        <dbReference type="EMBL" id="KAJ1900860.1"/>
    </source>
</evidence>
<proteinExistence type="predicted"/>